<dbReference type="KEGG" id="sind:105170094"/>
<accession>A0A8M8V7X3</accession>
<organism evidence="3 4">
    <name type="scientific">Sesamum indicum</name>
    <name type="common">Oriental sesame</name>
    <name type="synonym">Sesamum orientale</name>
    <dbReference type="NCBI Taxonomy" id="4182"/>
    <lineage>
        <taxon>Eukaryota</taxon>
        <taxon>Viridiplantae</taxon>
        <taxon>Streptophyta</taxon>
        <taxon>Embryophyta</taxon>
        <taxon>Tracheophyta</taxon>
        <taxon>Spermatophyta</taxon>
        <taxon>Magnoliopsida</taxon>
        <taxon>eudicotyledons</taxon>
        <taxon>Gunneridae</taxon>
        <taxon>Pentapetalae</taxon>
        <taxon>asterids</taxon>
        <taxon>lamiids</taxon>
        <taxon>Lamiales</taxon>
        <taxon>Pedaliaceae</taxon>
        <taxon>Sesamum</taxon>
    </lineage>
</organism>
<evidence type="ECO:0000259" key="2">
    <source>
        <dbReference type="Pfam" id="PF12436"/>
    </source>
</evidence>
<feature type="domain" description="Ubiquitin carboxyl-terminal hydrolase 7 ICP0-binding" evidence="2">
    <location>
        <begin position="93"/>
        <end position="143"/>
    </location>
</feature>
<sequence length="183" mass="20996">MNCVYTYQKLDSYDGVVEKVANKHGVDDPSKIWLTSHNIYSQQPKAHPKRYQGAENLLEMLLHYNQLETHNIRLPEESTVNDVLEEEEGQSLIHYDAVVERVANQLGVDDPSKMRLTSHNIYSQQSKAHPIRYQGVQNLLEMLLHPNQLESHIISLPEESAVSDVLEDLRKKGRSITPHMTCL</sequence>
<dbReference type="InterPro" id="IPR024729">
    <property type="entry name" value="USP7_ICP0-binding_dom"/>
</dbReference>
<reference evidence="4" key="1">
    <citation type="submission" date="2025-08" db="UniProtKB">
        <authorList>
            <consortium name="RefSeq"/>
        </authorList>
    </citation>
    <scope>IDENTIFICATION</scope>
</reference>
<evidence type="ECO:0000313" key="3">
    <source>
        <dbReference type="Proteomes" id="UP000504604"/>
    </source>
</evidence>
<dbReference type="RefSeq" id="XP_020552196.1">
    <property type="nucleotide sequence ID" value="XM_020696537.1"/>
</dbReference>
<evidence type="ECO:0000256" key="1">
    <source>
        <dbReference type="ARBA" id="ARBA00022786"/>
    </source>
</evidence>
<protein>
    <submittedName>
        <fullName evidence="4">Ubiquitin carboxyl-terminal hydrolase 12-like</fullName>
    </submittedName>
</protein>
<gene>
    <name evidence="4" type="primary">LOC105170094</name>
</gene>
<dbReference type="AlphaFoldDB" id="A0A8M8V7X3"/>
<proteinExistence type="predicted"/>
<keyword evidence="3" id="KW-1185">Reference proteome</keyword>
<evidence type="ECO:0000313" key="4">
    <source>
        <dbReference type="RefSeq" id="XP_020552196.1"/>
    </source>
</evidence>
<dbReference type="GO" id="GO:0140096">
    <property type="term" value="F:catalytic activity, acting on a protein"/>
    <property type="evidence" value="ECO:0007669"/>
    <property type="project" value="UniProtKB-ARBA"/>
</dbReference>
<name>A0A8M8V7X3_SESIN</name>
<dbReference type="Proteomes" id="UP000504604">
    <property type="component" value="Linkage group LG9"/>
</dbReference>
<keyword evidence="1" id="KW-0833">Ubl conjugation pathway</keyword>
<dbReference type="GeneID" id="105170094"/>
<dbReference type="Gene3D" id="3.10.20.90">
    <property type="entry name" value="Phosphatidylinositol 3-kinase Catalytic Subunit, Chain A, domain 1"/>
    <property type="match status" value="2"/>
</dbReference>
<dbReference type="Pfam" id="PF12436">
    <property type="entry name" value="USP7_ICP0_bdg"/>
    <property type="match status" value="1"/>
</dbReference>
<dbReference type="OrthoDB" id="289038at2759"/>